<name>A0A1J5U5V2_9ZZZZ</name>
<keyword evidence="4" id="KW-0378">Hydrolase</keyword>
<reference evidence="4" key="1">
    <citation type="submission" date="2016-10" db="EMBL/GenBank/DDBJ databases">
        <title>Sequence of Gallionella enrichment culture.</title>
        <authorList>
            <person name="Poehlein A."/>
            <person name="Muehling M."/>
            <person name="Daniel R."/>
        </authorList>
    </citation>
    <scope>NUCLEOTIDE SEQUENCE</scope>
</reference>
<dbReference type="PANTHER" id="PTHR43421:SF1">
    <property type="entry name" value="METALLOPROTEASE PMBA"/>
    <property type="match status" value="1"/>
</dbReference>
<organism evidence="4">
    <name type="scientific">mine drainage metagenome</name>
    <dbReference type="NCBI Taxonomy" id="410659"/>
    <lineage>
        <taxon>unclassified sequences</taxon>
        <taxon>metagenomes</taxon>
        <taxon>ecological metagenomes</taxon>
    </lineage>
</organism>
<keyword evidence="4" id="KW-0645">Protease</keyword>
<gene>
    <name evidence="4" type="primary">pmbA_1</name>
    <name evidence="4" type="ORF">GALL_05440</name>
</gene>
<comment type="caution">
    <text evidence="4">The sequence shown here is derived from an EMBL/GenBank/DDBJ whole genome shotgun (WGS) entry which is preliminary data.</text>
</comment>
<dbReference type="InterPro" id="IPR035068">
    <property type="entry name" value="TldD/PmbA_N"/>
</dbReference>
<feature type="domain" description="Metalloprotease TldD/E central" evidence="3">
    <location>
        <begin position="135"/>
        <end position="242"/>
    </location>
</feature>
<dbReference type="EC" id="3.4.-.-" evidence="4"/>
<evidence type="ECO:0000259" key="3">
    <source>
        <dbReference type="Pfam" id="PF19290"/>
    </source>
</evidence>
<dbReference type="NCBIfam" id="NF008268">
    <property type="entry name" value="PRK11040.1"/>
    <property type="match status" value="1"/>
</dbReference>
<dbReference type="GO" id="GO:0005829">
    <property type="term" value="C:cytosol"/>
    <property type="evidence" value="ECO:0007669"/>
    <property type="project" value="TreeGrafter"/>
</dbReference>
<dbReference type="EMBL" id="MLJW01000001">
    <property type="protein sequence ID" value="OIR19662.1"/>
    <property type="molecule type" value="Genomic_DNA"/>
</dbReference>
<dbReference type="InterPro" id="IPR002510">
    <property type="entry name" value="Metalloprtase-TldD/E_N"/>
</dbReference>
<dbReference type="InterPro" id="IPR047657">
    <property type="entry name" value="PmbA"/>
</dbReference>
<evidence type="ECO:0000313" key="4">
    <source>
        <dbReference type="EMBL" id="OIR19662.1"/>
    </source>
</evidence>
<keyword evidence="4" id="KW-0482">Metalloprotease</keyword>
<dbReference type="InterPro" id="IPR036059">
    <property type="entry name" value="TldD/PmbA_sf"/>
</dbReference>
<feature type="domain" description="Metalloprotease TldD/E C-terminal" evidence="2">
    <location>
        <begin position="250"/>
        <end position="457"/>
    </location>
</feature>
<dbReference type="InterPro" id="IPR045570">
    <property type="entry name" value="Metalloprtase-TldD/E_cen_dom"/>
</dbReference>
<dbReference type="GO" id="GO:0008237">
    <property type="term" value="F:metallopeptidase activity"/>
    <property type="evidence" value="ECO:0007669"/>
    <property type="project" value="UniProtKB-KW"/>
</dbReference>
<proteinExistence type="predicted"/>
<feature type="domain" description="Metalloprotease TldD/E N-terminal" evidence="1">
    <location>
        <begin position="48"/>
        <end position="108"/>
    </location>
</feature>
<dbReference type="GO" id="GO:0006508">
    <property type="term" value="P:proteolysis"/>
    <property type="evidence" value="ECO:0007669"/>
    <property type="project" value="UniProtKB-KW"/>
</dbReference>
<dbReference type="InterPro" id="IPR045569">
    <property type="entry name" value="Metalloprtase-TldD/E_C"/>
</dbReference>
<dbReference type="AlphaFoldDB" id="A0A1J5U5V2"/>
<dbReference type="Gene3D" id="3.30.2290.10">
    <property type="entry name" value="PmbA/TldD superfamily"/>
    <property type="match status" value="1"/>
</dbReference>
<dbReference type="PANTHER" id="PTHR43421">
    <property type="entry name" value="METALLOPROTEASE PMBA"/>
    <property type="match status" value="1"/>
</dbReference>
<evidence type="ECO:0000259" key="1">
    <source>
        <dbReference type="Pfam" id="PF01523"/>
    </source>
</evidence>
<dbReference type="Pfam" id="PF19289">
    <property type="entry name" value="PmbA_TldD_3rd"/>
    <property type="match status" value="1"/>
</dbReference>
<protein>
    <submittedName>
        <fullName evidence="4">Metalloprotease PmbA</fullName>
        <ecNumber evidence="4">3.4.-.-</ecNumber>
    </submittedName>
</protein>
<evidence type="ECO:0000259" key="2">
    <source>
        <dbReference type="Pfam" id="PF19289"/>
    </source>
</evidence>
<dbReference type="Pfam" id="PF19290">
    <property type="entry name" value="PmbA_TldD_2nd"/>
    <property type="match status" value="1"/>
</dbReference>
<sequence length="458" mass="49921">MIALPDEPAARFFMNAKVPHSFDTLQQLASDIVRYARQQGATACAAEVSEGFGQTVTVRQGAVETIEYNRDKGVSVNVYMGQRRGNASTSDFSKQAVRDTVDAALNIARYTAEDDCAGLPEADQLATEFPDLDLYHPWGLNVEQAIELASECEQAAFRTDKRIKNSEGATVNVSEGCFVQANSLGFVGGYPSSRHSVSCSVIAGKGDGMQRDYWYGSARDAREILKVEEIGRIAAERTVRRLQARKLDTMQVPVLFEAPVAASLLGHFVGAVSGASLYRKSSFLLDQLDKPVFSRHVRIDDVPDIPRGLASSAFDDEGVRTRRRAVVEEGILRGYFLGSYSARKLGMRSTGNAGGTHNLILRPGELDLSGMLRMMQRGLLVTELLGHGVNPVTGDYSRGAAGFWVEHGEIQYPVEEITIAGNLKDMYRQIAAVGNDLLVQGSRQCGSILIENMMVAGR</sequence>
<accession>A0A1J5U5V2</accession>
<dbReference type="SUPFAM" id="SSF111283">
    <property type="entry name" value="Putative modulator of DNA gyrase, PmbA/TldD"/>
    <property type="match status" value="1"/>
</dbReference>
<dbReference type="Pfam" id="PF01523">
    <property type="entry name" value="PmbA_TldD_1st"/>
    <property type="match status" value="1"/>
</dbReference>